<reference evidence="1 2" key="1">
    <citation type="submission" date="2023-01" db="EMBL/GenBank/DDBJ databases">
        <title>Draft genome sequence of Nocardiopsis sp. RSe5-2 isolated from halophytes.</title>
        <authorList>
            <person name="Duangmal K."/>
            <person name="Chantavorakit T."/>
        </authorList>
    </citation>
    <scope>NUCLEOTIDE SEQUENCE [LARGE SCALE GENOMIC DNA]</scope>
    <source>
        <strain evidence="1 2">RSe5-2</strain>
    </source>
</reference>
<comment type="caution">
    <text evidence="1">The sequence shown here is derived from an EMBL/GenBank/DDBJ whole genome shotgun (WGS) entry which is preliminary data.</text>
</comment>
<evidence type="ECO:0000313" key="1">
    <source>
        <dbReference type="EMBL" id="MDA2815003.1"/>
    </source>
</evidence>
<dbReference type="EMBL" id="JAQFWQ010000159">
    <property type="protein sequence ID" value="MDA2815003.1"/>
    <property type="molecule type" value="Genomic_DNA"/>
</dbReference>
<dbReference type="RefSeq" id="WP_270690580.1">
    <property type="nucleotide sequence ID" value="NZ_JAQFWQ010000159.1"/>
</dbReference>
<dbReference type="Proteomes" id="UP001527866">
    <property type="component" value="Unassembled WGS sequence"/>
</dbReference>
<protein>
    <submittedName>
        <fullName evidence="1">Uncharacterized protein</fullName>
    </submittedName>
</protein>
<gene>
    <name evidence="1" type="ORF">O4J56_30440</name>
</gene>
<name>A0ABT4UDL8_9ACTN</name>
<proteinExistence type="predicted"/>
<accession>A0ABT4UDL8</accession>
<keyword evidence="2" id="KW-1185">Reference proteome</keyword>
<sequence>MTITGSGLFTRPAEWIVVTDRAVLVVDGREAQRLPRDVSFGKPTGMYHTIELDRTYKVHRQWYQEVIAADEALRGQQDPDDPAVGER</sequence>
<evidence type="ECO:0000313" key="2">
    <source>
        <dbReference type="Proteomes" id="UP001527866"/>
    </source>
</evidence>
<organism evidence="1 2">
    <name type="scientific">Nocardiopsis endophytica</name>
    <dbReference type="NCBI Taxonomy" id="3018445"/>
    <lineage>
        <taxon>Bacteria</taxon>
        <taxon>Bacillati</taxon>
        <taxon>Actinomycetota</taxon>
        <taxon>Actinomycetes</taxon>
        <taxon>Streptosporangiales</taxon>
        <taxon>Nocardiopsidaceae</taxon>
        <taxon>Nocardiopsis</taxon>
    </lineage>
</organism>